<dbReference type="InterPro" id="IPR023393">
    <property type="entry name" value="START-like_dom_sf"/>
</dbReference>
<organism evidence="3 5">
    <name type="scientific">Mycolicibacter arupensis</name>
    <dbReference type="NCBI Taxonomy" id="342002"/>
    <lineage>
        <taxon>Bacteria</taxon>
        <taxon>Bacillati</taxon>
        <taxon>Actinomycetota</taxon>
        <taxon>Actinomycetes</taxon>
        <taxon>Mycobacteriales</taxon>
        <taxon>Mycobacteriaceae</taxon>
        <taxon>Mycolicibacter</taxon>
    </lineage>
</organism>
<proteinExistence type="inferred from homology"/>
<dbReference type="RefSeq" id="WP_046189018.1">
    <property type="nucleotide sequence ID" value="NZ_JACKUJ010000018.1"/>
</dbReference>
<dbReference type="InterPro" id="IPR013538">
    <property type="entry name" value="ASHA1/2-like_C"/>
</dbReference>
<dbReference type="Pfam" id="PF08327">
    <property type="entry name" value="AHSA1"/>
    <property type="match status" value="1"/>
</dbReference>
<name>A0A0F5MYY3_9MYCO</name>
<dbReference type="Gene3D" id="3.30.530.20">
    <property type="match status" value="1"/>
</dbReference>
<dbReference type="SUPFAM" id="SSF55961">
    <property type="entry name" value="Bet v1-like"/>
    <property type="match status" value="1"/>
</dbReference>
<protein>
    <submittedName>
        <fullName evidence="3">Polyketide cyclase</fullName>
    </submittedName>
</protein>
<comment type="caution">
    <text evidence="3">The sequence shown here is derived from an EMBL/GenBank/DDBJ whole genome shotgun (WGS) entry which is preliminary data.</text>
</comment>
<evidence type="ECO:0000259" key="2">
    <source>
        <dbReference type="Pfam" id="PF08327"/>
    </source>
</evidence>
<dbReference type="AlphaFoldDB" id="A0A0F5MYY3"/>
<feature type="domain" description="Activator of Hsp90 ATPase homologue 1/2-like C-terminal" evidence="2">
    <location>
        <begin position="23"/>
        <end position="159"/>
    </location>
</feature>
<reference evidence="3" key="2">
    <citation type="submission" date="2015-04" db="EMBL/GenBank/DDBJ databases">
        <title>Genome sequence of Mycobacterium arupense strain GUC1.</title>
        <authorList>
            <person name="Greninger A.L."/>
            <person name="Cunningham G."/>
            <person name="Chiu C.Y."/>
            <person name="Miller S."/>
        </authorList>
    </citation>
    <scope>NUCLEOTIDE SEQUENCE</scope>
    <source>
        <strain evidence="3">GUC1</strain>
    </source>
</reference>
<dbReference type="PATRIC" id="fig|342002.3.peg.2500"/>
<evidence type="ECO:0000313" key="5">
    <source>
        <dbReference type="Proteomes" id="UP000034416"/>
    </source>
</evidence>
<gene>
    <name evidence="4" type="ORF">BST15_10145</name>
    <name evidence="3" type="ORF">WR43_07845</name>
</gene>
<accession>A0A0F5MYY3</accession>
<comment type="similarity">
    <text evidence="1">Belongs to the AHA1 family.</text>
</comment>
<dbReference type="CDD" id="cd07814">
    <property type="entry name" value="SRPBCC_CalC_Aha1-like"/>
    <property type="match status" value="1"/>
</dbReference>
<evidence type="ECO:0000313" key="4">
    <source>
        <dbReference type="EMBL" id="OQZ97486.1"/>
    </source>
</evidence>
<keyword evidence="6" id="KW-1185">Reference proteome</keyword>
<reference evidence="5" key="1">
    <citation type="submission" date="2015-04" db="EMBL/GenBank/DDBJ databases">
        <title>Genome sequence of Mycobacterium arupense GUC1.</title>
        <authorList>
            <person name="Greninger A.L."/>
            <person name="Cunningham G."/>
            <person name="Chiu C.Y."/>
            <person name="Miller S."/>
        </authorList>
    </citation>
    <scope>NUCLEOTIDE SEQUENCE [LARGE SCALE GENOMIC DNA]</scope>
    <source>
        <strain evidence="5">GUC1</strain>
    </source>
</reference>
<dbReference type="Proteomes" id="UP000034416">
    <property type="component" value="Unassembled WGS sequence"/>
</dbReference>
<reference evidence="4 6" key="3">
    <citation type="submission" date="2016-12" db="EMBL/GenBank/DDBJ databases">
        <title>The new phylogeny of genus Mycobacterium.</title>
        <authorList>
            <person name="Tortoli E."/>
            <person name="Trovato A."/>
            <person name="Cirillo D.M."/>
        </authorList>
    </citation>
    <scope>NUCLEOTIDE SEQUENCE [LARGE SCALE GENOMIC DNA]</scope>
    <source>
        <strain evidence="4 6">DSM 44942</strain>
    </source>
</reference>
<dbReference type="STRING" id="342002.BST15_10145"/>
<evidence type="ECO:0000313" key="3">
    <source>
        <dbReference type="EMBL" id="KKB99804.1"/>
    </source>
</evidence>
<dbReference type="OrthoDB" id="3365660at2"/>
<evidence type="ECO:0000313" key="6">
    <source>
        <dbReference type="Proteomes" id="UP000192327"/>
    </source>
</evidence>
<evidence type="ECO:0000256" key="1">
    <source>
        <dbReference type="ARBA" id="ARBA00006817"/>
    </source>
</evidence>
<dbReference type="EMBL" id="LASW01000024">
    <property type="protein sequence ID" value="KKB99804.1"/>
    <property type="molecule type" value="Genomic_DNA"/>
</dbReference>
<dbReference type="Proteomes" id="UP000192327">
    <property type="component" value="Unassembled WGS sequence"/>
</dbReference>
<sequence>MPVIDVQHDINALTLTITADFAAPVQRIWQIYADPRQLEKVWGPPTFPATVVDHDLTPGGRTNYFMTGPDGEKYAGYWQIIAVDEPRSFTFDDGFADLDFNPDPGLPTSRNVYTFTEHDGGTRATYSSAFASAEDLQKVVDMGVIEGSTSALNQIDSLVASVN</sequence>
<dbReference type="EMBL" id="MVHH01000016">
    <property type="protein sequence ID" value="OQZ97486.1"/>
    <property type="molecule type" value="Genomic_DNA"/>
</dbReference>